<dbReference type="KEGG" id="odi:ODI_R1180"/>
<dbReference type="Pfam" id="PF04773">
    <property type="entry name" value="FecR"/>
    <property type="match status" value="1"/>
</dbReference>
<dbReference type="InterPro" id="IPR006860">
    <property type="entry name" value="FecR"/>
</dbReference>
<evidence type="ECO:0000259" key="2">
    <source>
        <dbReference type="Pfam" id="PF16220"/>
    </source>
</evidence>
<dbReference type="Proteomes" id="UP000078558">
    <property type="component" value="Chromosome I"/>
</dbReference>
<dbReference type="RefSeq" id="WP_231968206.1">
    <property type="nucleotide sequence ID" value="NZ_LT907988.1"/>
</dbReference>
<gene>
    <name evidence="3" type="ORF">ODI_02490</name>
    <name evidence="4" type="ORF">ODI_R1180</name>
</gene>
<dbReference type="PANTHER" id="PTHR30273:SF2">
    <property type="entry name" value="PROTEIN FECR"/>
    <property type="match status" value="1"/>
</dbReference>
<evidence type="ECO:0000313" key="5">
    <source>
        <dbReference type="Proteomes" id="UP000078558"/>
    </source>
</evidence>
<dbReference type="AlphaFoldDB" id="A0A1C3JYL5"/>
<dbReference type="InterPro" id="IPR012373">
    <property type="entry name" value="Ferrdict_sens_TM"/>
</dbReference>
<dbReference type="PIRSF" id="PIRSF018266">
    <property type="entry name" value="FecR"/>
    <property type="match status" value="1"/>
</dbReference>
<reference evidence="4 5" key="2">
    <citation type="submission" date="2017-08" db="EMBL/GenBank/DDBJ databases">
        <authorList>
            <person name="de Groot N.N."/>
        </authorList>
    </citation>
    <scope>NUCLEOTIDE SEQUENCE [LARGE SCALE GENOMIC DNA]</scope>
    <source>
        <strain evidence="4">Orrdi1</strain>
    </source>
</reference>
<accession>A0A1C3JYL5</accession>
<sequence>MTASATAPLPPHAAMAQAADWYALLRSGEASATDHARWREWLHAADTHQQAWRYVERIGQRLAPIQDGPERQAATTALRTLHEPPPRRRRQALLALAGLAGASLAWSAWRHTSLPQVVAGWTADHHADRGEVRHVLLPDGGDVWLSALSAVDVLYSAGERRLRLRTGEILVQTHADPAGRPFLVETAHGTLRALGTRYLVRQAAQDTLAAVYEGAVEITPASGGRSTLLSAGQERRFTRDTVSDVSHADPARAAWRQGVLIANGMPLGEVVAALQPYQWGHISLAPDIAGLPVFGSYPVTDPSRTLAMLASVMPIQVRQPMAWWTSVDARP</sequence>
<reference evidence="3 5" key="1">
    <citation type="submission" date="2016-06" db="EMBL/GenBank/DDBJ databases">
        <authorList>
            <person name="Kjaerup R.B."/>
            <person name="Dalgaard T.S."/>
            <person name="Juul-Madsen H.R."/>
        </authorList>
    </citation>
    <scope>NUCLEOTIDE SEQUENCE [LARGE SCALE GENOMIC DNA]</scope>
    <source>
        <strain evidence="3">Orrdi1</strain>
    </source>
</reference>
<feature type="domain" description="FecR N-terminal" evidence="2">
    <location>
        <begin position="17"/>
        <end position="58"/>
    </location>
</feature>
<dbReference type="STRING" id="1851544.ODI_02490"/>
<dbReference type="EMBL" id="FLRC01000008">
    <property type="protein sequence ID" value="SBT24330.1"/>
    <property type="molecule type" value="Genomic_DNA"/>
</dbReference>
<dbReference type="Gene3D" id="2.60.120.1440">
    <property type="match status" value="1"/>
</dbReference>
<dbReference type="Pfam" id="PF16220">
    <property type="entry name" value="DUF4880"/>
    <property type="match status" value="1"/>
</dbReference>
<name>A0A1C3JYL5_9BURK</name>
<evidence type="ECO:0000313" key="3">
    <source>
        <dbReference type="EMBL" id="SBT24330.1"/>
    </source>
</evidence>
<evidence type="ECO:0000259" key="1">
    <source>
        <dbReference type="Pfam" id="PF04773"/>
    </source>
</evidence>
<feature type="domain" description="FecR protein" evidence="1">
    <location>
        <begin position="127"/>
        <end position="217"/>
    </location>
</feature>
<dbReference type="PANTHER" id="PTHR30273">
    <property type="entry name" value="PERIPLASMIC SIGNAL SENSOR AND SIGMA FACTOR ACTIVATOR FECR-RELATED"/>
    <property type="match status" value="1"/>
</dbReference>
<proteinExistence type="predicted"/>
<dbReference type="InterPro" id="IPR032623">
    <property type="entry name" value="FecR_N"/>
</dbReference>
<organism evidence="3 5">
    <name type="scientific">Orrella dioscoreae</name>
    <dbReference type="NCBI Taxonomy" id="1851544"/>
    <lineage>
        <taxon>Bacteria</taxon>
        <taxon>Pseudomonadati</taxon>
        <taxon>Pseudomonadota</taxon>
        <taxon>Betaproteobacteria</taxon>
        <taxon>Burkholderiales</taxon>
        <taxon>Alcaligenaceae</taxon>
        <taxon>Orrella</taxon>
    </lineage>
</organism>
<dbReference type="GO" id="GO:0016989">
    <property type="term" value="F:sigma factor antagonist activity"/>
    <property type="evidence" value="ECO:0007669"/>
    <property type="project" value="TreeGrafter"/>
</dbReference>
<keyword evidence="5" id="KW-1185">Reference proteome</keyword>
<dbReference type="EMBL" id="LT907988">
    <property type="protein sequence ID" value="SOE48014.1"/>
    <property type="molecule type" value="Genomic_DNA"/>
</dbReference>
<evidence type="ECO:0000313" key="4">
    <source>
        <dbReference type="EMBL" id="SOE48014.1"/>
    </source>
</evidence>
<protein>
    <submittedName>
        <fullName evidence="3">Fe2+-dicitrate sensor, membrane component</fullName>
    </submittedName>
</protein>